<keyword evidence="2" id="KW-1185">Reference proteome</keyword>
<organism evidence="1 2">
    <name type="scientific">Pedobacter alpinus</name>
    <dbReference type="NCBI Taxonomy" id="1590643"/>
    <lineage>
        <taxon>Bacteria</taxon>
        <taxon>Pseudomonadati</taxon>
        <taxon>Bacteroidota</taxon>
        <taxon>Sphingobacteriia</taxon>
        <taxon>Sphingobacteriales</taxon>
        <taxon>Sphingobacteriaceae</taxon>
        <taxon>Pedobacter</taxon>
    </lineage>
</organism>
<accession>A0ABW5TT51</accession>
<protein>
    <submittedName>
        <fullName evidence="1">Uncharacterized protein</fullName>
    </submittedName>
</protein>
<evidence type="ECO:0000313" key="1">
    <source>
        <dbReference type="EMBL" id="MFD2732044.1"/>
    </source>
</evidence>
<proteinExistence type="predicted"/>
<gene>
    <name evidence="1" type="ORF">ACFSSE_10055</name>
</gene>
<sequence>MKNQKRNIFLISAAIILIAIMVYNSLSQPGIGDLKSEFKEITSIRNEQNDGPILRAYLVTIDSLNLADMTTYGNFMPHNKYGNTKVYFFSPNKPFPKSLNLIEPVFDQTFEKYCLAVYEKNGMGEVVLRDFN</sequence>
<dbReference type="RefSeq" id="WP_379041374.1">
    <property type="nucleotide sequence ID" value="NZ_JBHSKW010000014.1"/>
</dbReference>
<dbReference type="Proteomes" id="UP001597546">
    <property type="component" value="Unassembled WGS sequence"/>
</dbReference>
<reference evidence="2" key="1">
    <citation type="journal article" date="2019" name="Int. J. Syst. Evol. Microbiol.">
        <title>The Global Catalogue of Microorganisms (GCM) 10K type strain sequencing project: providing services to taxonomists for standard genome sequencing and annotation.</title>
        <authorList>
            <consortium name="The Broad Institute Genomics Platform"/>
            <consortium name="The Broad Institute Genome Sequencing Center for Infectious Disease"/>
            <person name="Wu L."/>
            <person name="Ma J."/>
        </authorList>
    </citation>
    <scope>NUCLEOTIDE SEQUENCE [LARGE SCALE GENOMIC DNA]</scope>
    <source>
        <strain evidence="2">KCTC 42456</strain>
    </source>
</reference>
<comment type="caution">
    <text evidence="1">The sequence shown here is derived from an EMBL/GenBank/DDBJ whole genome shotgun (WGS) entry which is preliminary data.</text>
</comment>
<name>A0ABW5TT51_9SPHI</name>
<evidence type="ECO:0000313" key="2">
    <source>
        <dbReference type="Proteomes" id="UP001597546"/>
    </source>
</evidence>
<dbReference type="EMBL" id="JBHULV010000029">
    <property type="protein sequence ID" value="MFD2732044.1"/>
    <property type="molecule type" value="Genomic_DNA"/>
</dbReference>